<evidence type="ECO:0000259" key="2">
    <source>
        <dbReference type="Pfam" id="PF02517"/>
    </source>
</evidence>
<dbReference type="PANTHER" id="PTHR39430">
    <property type="entry name" value="MEMBRANE-ASSOCIATED PROTEASE-RELATED"/>
    <property type="match status" value="1"/>
</dbReference>
<dbReference type="Pfam" id="PF02517">
    <property type="entry name" value="Rce1-like"/>
    <property type="match status" value="1"/>
</dbReference>
<feature type="transmembrane region" description="Helical" evidence="1">
    <location>
        <begin position="212"/>
        <end position="231"/>
    </location>
</feature>
<dbReference type="PANTHER" id="PTHR39430:SF1">
    <property type="entry name" value="PROTEASE"/>
    <property type="match status" value="1"/>
</dbReference>
<feature type="transmembrane region" description="Helical" evidence="1">
    <location>
        <begin position="20"/>
        <end position="41"/>
    </location>
</feature>
<keyword evidence="3" id="KW-0482">Metalloprotease</keyword>
<dbReference type="Proteomes" id="UP000265768">
    <property type="component" value="Unassembled WGS sequence"/>
</dbReference>
<reference evidence="3 4" key="1">
    <citation type="submission" date="2018-09" db="EMBL/GenBank/DDBJ databases">
        <title>YIM 75507 draft genome.</title>
        <authorList>
            <person name="Tang S."/>
            <person name="Feng Y."/>
        </authorList>
    </citation>
    <scope>NUCLEOTIDE SEQUENCE [LARGE SCALE GENOMIC DNA]</scope>
    <source>
        <strain evidence="3 4">YIM 75507</strain>
    </source>
</reference>
<keyword evidence="3" id="KW-0645">Protease</keyword>
<name>A0A3A4AVW5_9ACTN</name>
<evidence type="ECO:0000256" key="1">
    <source>
        <dbReference type="SAM" id="Phobius"/>
    </source>
</evidence>
<keyword evidence="4" id="KW-1185">Reference proteome</keyword>
<feature type="domain" description="CAAX prenyl protease 2/Lysostaphin resistance protein A-like" evidence="2">
    <location>
        <begin position="104"/>
        <end position="199"/>
    </location>
</feature>
<organism evidence="3 4">
    <name type="scientific">Bailinhaonella thermotolerans</name>
    <dbReference type="NCBI Taxonomy" id="1070861"/>
    <lineage>
        <taxon>Bacteria</taxon>
        <taxon>Bacillati</taxon>
        <taxon>Actinomycetota</taxon>
        <taxon>Actinomycetes</taxon>
        <taxon>Streptosporangiales</taxon>
        <taxon>Streptosporangiaceae</taxon>
        <taxon>Bailinhaonella</taxon>
    </lineage>
</organism>
<comment type="caution">
    <text evidence="3">The sequence shown here is derived from an EMBL/GenBank/DDBJ whole genome shotgun (WGS) entry which is preliminary data.</text>
</comment>
<dbReference type="AlphaFoldDB" id="A0A3A4AVW5"/>
<keyword evidence="3" id="KW-0378">Hydrolase</keyword>
<keyword evidence="1" id="KW-0812">Transmembrane</keyword>
<feature type="transmembrane region" description="Helical" evidence="1">
    <location>
        <begin position="62"/>
        <end position="89"/>
    </location>
</feature>
<protein>
    <submittedName>
        <fullName evidence="3">CPBP family intramembrane metalloprotease</fullName>
    </submittedName>
</protein>
<gene>
    <name evidence="3" type="ORF">D5H75_32560</name>
</gene>
<keyword evidence="1" id="KW-0472">Membrane</keyword>
<dbReference type="GO" id="GO:0008237">
    <property type="term" value="F:metallopeptidase activity"/>
    <property type="evidence" value="ECO:0007669"/>
    <property type="project" value="UniProtKB-KW"/>
</dbReference>
<evidence type="ECO:0000313" key="4">
    <source>
        <dbReference type="Proteomes" id="UP000265768"/>
    </source>
</evidence>
<feature type="transmembrane region" description="Helical" evidence="1">
    <location>
        <begin position="134"/>
        <end position="153"/>
    </location>
</feature>
<dbReference type="InterPro" id="IPR003675">
    <property type="entry name" value="Rce1/LyrA-like_dom"/>
</dbReference>
<dbReference type="GO" id="GO:0006508">
    <property type="term" value="P:proteolysis"/>
    <property type="evidence" value="ECO:0007669"/>
    <property type="project" value="UniProtKB-KW"/>
</dbReference>
<accession>A0A3A4AVW5</accession>
<proteinExistence type="predicted"/>
<dbReference type="GO" id="GO:0004175">
    <property type="term" value="F:endopeptidase activity"/>
    <property type="evidence" value="ECO:0007669"/>
    <property type="project" value="UniProtKB-ARBA"/>
</dbReference>
<feature type="transmembrane region" description="Helical" evidence="1">
    <location>
        <begin position="101"/>
        <end position="122"/>
    </location>
</feature>
<evidence type="ECO:0000313" key="3">
    <source>
        <dbReference type="EMBL" id="RJL23632.1"/>
    </source>
</evidence>
<dbReference type="EMBL" id="QZEY01000018">
    <property type="protein sequence ID" value="RJL23632.1"/>
    <property type="molecule type" value="Genomic_DNA"/>
</dbReference>
<sequence length="245" mass="25682">MFVSVLGSGLLTMALLGRSTAFQIVYPIATTVVALTLVALYRKYATREPWAEVGLRWNRRAFPQAVAGVLVGMGAVVASSAAAVALGAAEWTPFLGGEDLALLPLILAIPVLGQAFPEEVLFRGHLFGTLSRSLSPAAVLLVTSVVFGALHIISNSAAEGTGEKLLYVLQAVALGLACGASRARTGAVWMSAGVHAGLHFAVRLFPTREIHYDVQLLLLIAAMTLGAALVLHWPRRRAPAPAPSA</sequence>
<keyword evidence="1" id="KW-1133">Transmembrane helix</keyword>
<dbReference type="GO" id="GO:0080120">
    <property type="term" value="P:CAAX-box protein maturation"/>
    <property type="evidence" value="ECO:0007669"/>
    <property type="project" value="UniProtKB-ARBA"/>
</dbReference>